<protein>
    <submittedName>
        <fullName evidence="1">Uncharacterized protein</fullName>
    </submittedName>
</protein>
<dbReference type="AlphaFoldDB" id="A0A5B7DYL0"/>
<accession>A0A5B7DYL0</accession>
<dbReference type="EMBL" id="VSRR010001569">
    <property type="protein sequence ID" value="MPC26199.1"/>
    <property type="molecule type" value="Genomic_DNA"/>
</dbReference>
<proteinExistence type="predicted"/>
<comment type="caution">
    <text evidence="1">The sequence shown here is derived from an EMBL/GenBank/DDBJ whole genome shotgun (WGS) entry which is preliminary data.</text>
</comment>
<dbReference type="Proteomes" id="UP000324222">
    <property type="component" value="Unassembled WGS sequence"/>
</dbReference>
<reference evidence="1 2" key="1">
    <citation type="submission" date="2019-05" db="EMBL/GenBank/DDBJ databases">
        <title>Another draft genome of Portunus trituberculatus and its Hox gene families provides insights of decapod evolution.</title>
        <authorList>
            <person name="Jeong J.-H."/>
            <person name="Song I."/>
            <person name="Kim S."/>
            <person name="Choi T."/>
            <person name="Kim D."/>
            <person name="Ryu S."/>
            <person name="Kim W."/>
        </authorList>
    </citation>
    <scope>NUCLEOTIDE SEQUENCE [LARGE SCALE GENOMIC DNA]</scope>
    <source>
        <tissue evidence="1">Muscle</tissue>
    </source>
</reference>
<organism evidence="1 2">
    <name type="scientific">Portunus trituberculatus</name>
    <name type="common">Swimming crab</name>
    <name type="synonym">Neptunus trituberculatus</name>
    <dbReference type="NCBI Taxonomy" id="210409"/>
    <lineage>
        <taxon>Eukaryota</taxon>
        <taxon>Metazoa</taxon>
        <taxon>Ecdysozoa</taxon>
        <taxon>Arthropoda</taxon>
        <taxon>Crustacea</taxon>
        <taxon>Multicrustacea</taxon>
        <taxon>Malacostraca</taxon>
        <taxon>Eumalacostraca</taxon>
        <taxon>Eucarida</taxon>
        <taxon>Decapoda</taxon>
        <taxon>Pleocyemata</taxon>
        <taxon>Brachyura</taxon>
        <taxon>Eubrachyura</taxon>
        <taxon>Portunoidea</taxon>
        <taxon>Portunidae</taxon>
        <taxon>Portuninae</taxon>
        <taxon>Portunus</taxon>
    </lineage>
</organism>
<keyword evidence="2" id="KW-1185">Reference proteome</keyword>
<gene>
    <name evidence="1" type="ORF">E2C01_019333</name>
</gene>
<evidence type="ECO:0000313" key="2">
    <source>
        <dbReference type="Proteomes" id="UP000324222"/>
    </source>
</evidence>
<name>A0A5B7DYL0_PORTR</name>
<sequence>MQPQSLQQDATIISTSRAAFLALLAAVWPPDCELCFVSLNCFMKSPPPELFFPTSLYQSMSPFNTPSAQYPSIPGSRDENIHTCGPKVEYNSHMKEGKEGKGSMDELLAFYLAAVSHLSHANTLHAPPHRHHHLRHIAATNE</sequence>
<evidence type="ECO:0000313" key="1">
    <source>
        <dbReference type="EMBL" id="MPC26199.1"/>
    </source>
</evidence>